<accession>A0ABV7THY7</accession>
<keyword evidence="2" id="KW-1185">Reference proteome</keyword>
<evidence type="ECO:0000313" key="2">
    <source>
        <dbReference type="Proteomes" id="UP001595629"/>
    </source>
</evidence>
<comment type="caution">
    <text evidence="1">The sequence shown here is derived from an EMBL/GenBank/DDBJ whole genome shotgun (WGS) entry which is preliminary data.</text>
</comment>
<evidence type="ECO:0000313" key="1">
    <source>
        <dbReference type="EMBL" id="MFC3614666.1"/>
    </source>
</evidence>
<reference evidence="2" key="1">
    <citation type="journal article" date="2019" name="Int. J. Syst. Evol. Microbiol.">
        <title>The Global Catalogue of Microorganisms (GCM) 10K type strain sequencing project: providing services to taxonomists for standard genome sequencing and annotation.</title>
        <authorList>
            <consortium name="The Broad Institute Genomics Platform"/>
            <consortium name="The Broad Institute Genome Sequencing Center for Infectious Disease"/>
            <person name="Wu L."/>
            <person name="Ma J."/>
        </authorList>
    </citation>
    <scope>NUCLEOTIDE SEQUENCE [LARGE SCALE GENOMIC DNA]</scope>
    <source>
        <strain evidence="2">KCTC 42911</strain>
    </source>
</reference>
<proteinExistence type="predicted"/>
<gene>
    <name evidence="1" type="ORF">ACFORG_12910</name>
</gene>
<protein>
    <submittedName>
        <fullName evidence="1">Uncharacterized protein</fullName>
    </submittedName>
</protein>
<organism evidence="1 2">
    <name type="scientific">Lutimaribacter marinistellae</name>
    <dbReference type="NCBI Taxonomy" id="1820329"/>
    <lineage>
        <taxon>Bacteria</taxon>
        <taxon>Pseudomonadati</taxon>
        <taxon>Pseudomonadota</taxon>
        <taxon>Alphaproteobacteria</taxon>
        <taxon>Rhodobacterales</taxon>
        <taxon>Roseobacteraceae</taxon>
        <taxon>Lutimaribacter</taxon>
    </lineage>
</organism>
<dbReference type="RefSeq" id="WP_386735943.1">
    <property type="nucleotide sequence ID" value="NZ_JBHRXI010000012.1"/>
</dbReference>
<dbReference type="EMBL" id="JBHRXI010000012">
    <property type="protein sequence ID" value="MFC3614666.1"/>
    <property type="molecule type" value="Genomic_DNA"/>
</dbReference>
<name>A0ABV7THY7_9RHOB</name>
<dbReference type="Proteomes" id="UP001595629">
    <property type="component" value="Unassembled WGS sequence"/>
</dbReference>
<sequence length="246" mass="27238">MPNDSGHRIVLIIGSAPDAVRCRAWSKSRFHRIVAINNAWQVRSDWDDHIAPDDFPKARMPGRTTARQRLIRSADYVPANNTFGGVFYAGGTMAFTTGYWALSALRPTILAFIGCDMIYSGSGKTHFYGRGAPDPLRDDPSLRSLEAKSARLLLHAARLGCACVRLSSGDSRLLFPSVDIDELESRTAPVVTGTNPLFDEARALEGQLGYRYETGRYWEGTDTVSAEKIDALDDLWLRAARMPIML</sequence>